<dbReference type="EMBL" id="VIGC01000002">
    <property type="protein sequence ID" value="TQE97723.1"/>
    <property type="molecule type" value="Genomic_DNA"/>
</dbReference>
<evidence type="ECO:0000256" key="3">
    <source>
        <dbReference type="ARBA" id="ARBA00023163"/>
    </source>
</evidence>
<feature type="domain" description="HTH crp-type" evidence="5">
    <location>
        <begin position="193"/>
        <end position="266"/>
    </location>
</feature>
<evidence type="ECO:0000313" key="6">
    <source>
        <dbReference type="EMBL" id="TQE97723.1"/>
    </source>
</evidence>
<name>A0A540VNJ5_9CHLR</name>
<dbReference type="AlphaFoldDB" id="A0A540VNJ5"/>
<dbReference type="SUPFAM" id="SSF46785">
    <property type="entry name" value="Winged helix' DNA-binding domain"/>
    <property type="match status" value="1"/>
</dbReference>
<protein>
    <submittedName>
        <fullName evidence="6">Crp/Fnr family transcriptional regulator</fullName>
    </submittedName>
</protein>
<evidence type="ECO:0000313" key="7">
    <source>
        <dbReference type="Proteomes" id="UP000317371"/>
    </source>
</evidence>
<gene>
    <name evidence="6" type="ORF">FKZ61_02300</name>
</gene>
<dbReference type="SMART" id="SM00100">
    <property type="entry name" value="cNMP"/>
    <property type="match status" value="1"/>
</dbReference>
<dbReference type="InParanoid" id="A0A540VNJ5"/>
<dbReference type="Pfam" id="PF00027">
    <property type="entry name" value="cNMP_binding"/>
    <property type="match status" value="1"/>
</dbReference>
<sequence>MRMGFVPLPIHLPYINGWPPGKLLCARFAARPEPGYDGDMAEHESHQSNDSPLLETVSLFQGLAPAERQEVYQAAHHRAVEKGELFFVQGEEAHTLYVLTQGRVRLNQLSPEGEQVLLRVIVPGQLFGGVAVLSGTAYPAAAEAVVPSEALGWDGETMARLMERYPAIARNALRLLAERIQELQERYRELATERVERRVASAVLRLARQTGRKVEGGILIDFPLSREDLAAMTGTTLYTVSRILKRWEKEGLVEAGRQRLLIRSPHGLVALAEDLPPALEAPS</sequence>
<comment type="caution">
    <text evidence="6">The sequence shown here is derived from an EMBL/GenBank/DDBJ whole genome shotgun (WGS) entry which is preliminary data.</text>
</comment>
<evidence type="ECO:0000256" key="1">
    <source>
        <dbReference type="ARBA" id="ARBA00023015"/>
    </source>
</evidence>
<dbReference type="SMART" id="SM00419">
    <property type="entry name" value="HTH_CRP"/>
    <property type="match status" value="1"/>
</dbReference>
<dbReference type="InterPro" id="IPR036390">
    <property type="entry name" value="WH_DNA-bd_sf"/>
</dbReference>
<reference evidence="6 7" key="1">
    <citation type="submission" date="2019-06" db="EMBL/GenBank/DDBJ databases">
        <title>Genome sequence of Litorilinea aerophila BAA-2444.</title>
        <authorList>
            <person name="Maclea K.S."/>
            <person name="Maurais E.G."/>
            <person name="Iannazzi L.C."/>
        </authorList>
    </citation>
    <scope>NUCLEOTIDE SEQUENCE [LARGE SCALE GENOMIC DNA]</scope>
    <source>
        <strain evidence="6 7">ATCC BAA-2444</strain>
    </source>
</reference>
<dbReference type="PRINTS" id="PR00034">
    <property type="entry name" value="HTHCRP"/>
</dbReference>
<keyword evidence="3" id="KW-0804">Transcription</keyword>
<dbReference type="Gene3D" id="2.60.120.10">
    <property type="entry name" value="Jelly Rolls"/>
    <property type="match status" value="1"/>
</dbReference>
<accession>A0A540VNJ5</accession>
<dbReference type="PROSITE" id="PS51063">
    <property type="entry name" value="HTH_CRP_2"/>
    <property type="match status" value="1"/>
</dbReference>
<keyword evidence="1" id="KW-0805">Transcription regulation</keyword>
<dbReference type="PANTHER" id="PTHR24567">
    <property type="entry name" value="CRP FAMILY TRANSCRIPTIONAL REGULATORY PROTEIN"/>
    <property type="match status" value="1"/>
</dbReference>
<evidence type="ECO:0000259" key="4">
    <source>
        <dbReference type="PROSITE" id="PS50042"/>
    </source>
</evidence>
<feature type="domain" description="Cyclic nucleotide-binding" evidence="4">
    <location>
        <begin position="59"/>
        <end position="179"/>
    </location>
</feature>
<evidence type="ECO:0000259" key="5">
    <source>
        <dbReference type="PROSITE" id="PS51063"/>
    </source>
</evidence>
<proteinExistence type="predicted"/>
<dbReference type="CDD" id="cd00038">
    <property type="entry name" value="CAP_ED"/>
    <property type="match status" value="1"/>
</dbReference>
<dbReference type="Gene3D" id="1.10.10.10">
    <property type="entry name" value="Winged helix-like DNA-binding domain superfamily/Winged helix DNA-binding domain"/>
    <property type="match status" value="1"/>
</dbReference>
<organism evidence="6 7">
    <name type="scientific">Litorilinea aerophila</name>
    <dbReference type="NCBI Taxonomy" id="1204385"/>
    <lineage>
        <taxon>Bacteria</taxon>
        <taxon>Bacillati</taxon>
        <taxon>Chloroflexota</taxon>
        <taxon>Caldilineae</taxon>
        <taxon>Caldilineales</taxon>
        <taxon>Caldilineaceae</taxon>
        <taxon>Litorilinea</taxon>
    </lineage>
</organism>
<dbReference type="InterPro" id="IPR000595">
    <property type="entry name" value="cNMP-bd_dom"/>
</dbReference>
<dbReference type="GO" id="GO:0005829">
    <property type="term" value="C:cytosol"/>
    <property type="evidence" value="ECO:0007669"/>
    <property type="project" value="TreeGrafter"/>
</dbReference>
<dbReference type="InterPro" id="IPR012318">
    <property type="entry name" value="HTH_CRP"/>
</dbReference>
<dbReference type="PROSITE" id="PS50042">
    <property type="entry name" value="CNMP_BINDING_3"/>
    <property type="match status" value="1"/>
</dbReference>
<dbReference type="InterPro" id="IPR036388">
    <property type="entry name" value="WH-like_DNA-bd_sf"/>
</dbReference>
<keyword evidence="7" id="KW-1185">Reference proteome</keyword>
<dbReference type="GO" id="GO:0003677">
    <property type="term" value="F:DNA binding"/>
    <property type="evidence" value="ECO:0007669"/>
    <property type="project" value="UniProtKB-KW"/>
</dbReference>
<dbReference type="GO" id="GO:0003700">
    <property type="term" value="F:DNA-binding transcription factor activity"/>
    <property type="evidence" value="ECO:0007669"/>
    <property type="project" value="TreeGrafter"/>
</dbReference>
<dbReference type="SUPFAM" id="SSF51206">
    <property type="entry name" value="cAMP-binding domain-like"/>
    <property type="match status" value="1"/>
</dbReference>
<keyword evidence="2" id="KW-0238">DNA-binding</keyword>
<dbReference type="PANTHER" id="PTHR24567:SF28">
    <property type="entry name" value="LISTERIOLYSIN REGULATORY PROTEIN"/>
    <property type="match status" value="1"/>
</dbReference>
<dbReference type="OrthoDB" id="156829at2"/>
<dbReference type="CDD" id="cd00092">
    <property type="entry name" value="HTH_CRP"/>
    <property type="match status" value="1"/>
</dbReference>
<dbReference type="Pfam" id="PF13545">
    <property type="entry name" value="HTH_Crp_2"/>
    <property type="match status" value="1"/>
</dbReference>
<dbReference type="InterPro" id="IPR050397">
    <property type="entry name" value="Env_Response_Regulators"/>
</dbReference>
<evidence type="ECO:0000256" key="2">
    <source>
        <dbReference type="ARBA" id="ARBA00023125"/>
    </source>
</evidence>
<dbReference type="InterPro" id="IPR018490">
    <property type="entry name" value="cNMP-bd_dom_sf"/>
</dbReference>
<dbReference type="Proteomes" id="UP000317371">
    <property type="component" value="Unassembled WGS sequence"/>
</dbReference>
<dbReference type="InterPro" id="IPR014710">
    <property type="entry name" value="RmlC-like_jellyroll"/>
</dbReference>